<name>A0ABD1LYP3_9FABA</name>
<sequence>MLMQYKEMHNIDQQTIIADDQKNGRKNDSKENSWSTTMNHSEEYNQNSNIINIHELQRNASENRDHKTKRSY</sequence>
<evidence type="ECO:0000256" key="1">
    <source>
        <dbReference type="SAM" id="MobiDB-lite"/>
    </source>
</evidence>
<organism evidence="2 3">
    <name type="scientific">Flemingia macrophylla</name>
    <dbReference type="NCBI Taxonomy" id="520843"/>
    <lineage>
        <taxon>Eukaryota</taxon>
        <taxon>Viridiplantae</taxon>
        <taxon>Streptophyta</taxon>
        <taxon>Embryophyta</taxon>
        <taxon>Tracheophyta</taxon>
        <taxon>Spermatophyta</taxon>
        <taxon>Magnoliopsida</taxon>
        <taxon>eudicotyledons</taxon>
        <taxon>Gunneridae</taxon>
        <taxon>Pentapetalae</taxon>
        <taxon>rosids</taxon>
        <taxon>fabids</taxon>
        <taxon>Fabales</taxon>
        <taxon>Fabaceae</taxon>
        <taxon>Papilionoideae</taxon>
        <taxon>50 kb inversion clade</taxon>
        <taxon>NPAAA clade</taxon>
        <taxon>indigoferoid/millettioid clade</taxon>
        <taxon>Phaseoleae</taxon>
        <taxon>Flemingia</taxon>
    </lineage>
</organism>
<protein>
    <submittedName>
        <fullName evidence="2">Uncharacterized protein</fullName>
    </submittedName>
</protein>
<feature type="compositionally biased region" description="Basic and acidic residues" evidence="1">
    <location>
        <begin position="1"/>
        <end position="10"/>
    </location>
</feature>
<feature type="compositionally biased region" description="Basic and acidic residues" evidence="1">
    <location>
        <begin position="19"/>
        <end position="31"/>
    </location>
</feature>
<feature type="region of interest" description="Disordered" evidence="1">
    <location>
        <begin position="1"/>
        <end position="45"/>
    </location>
</feature>
<gene>
    <name evidence="2" type="ORF">Fmac_022038</name>
</gene>
<accession>A0ABD1LYP3</accession>
<proteinExistence type="predicted"/>
<dbReference type="AlphaFoldDB" id="A0ABD1LYP3"/>
<dbReference type="Proteomes" id="UP001603857">
    <property type="component" value="Unassembled WGS sequence"/>
</dbReference>
<feature type="compositionally biased region" description="Polar residues" evidence="1">
    <location>
        <begin position="32"/>
        <end position="45"/>
    </location>
</feature>
<evidence type="ECO:0000313" key="2">
    <source>
        <dbReference type="EMBL" id="KAL2328611.1"/>
    </source>
</evidence>
<reference evidence="2 3" key="1">
    <citation type="submission" date="2024-08" db="EMBL/GenBank/DDBJ databases">
        <title>Insights into the chromosomal genome structure of Flemingia macrophylla.</title>
        <authorList>
            <person name="Ding Y."/>
            <person name="Zhao Y."/>
            <person name="Bi W."/>
            <person name="Wu M."/>
            <person name="Zhao G."/>
            <person name="Gong Y."/>
            <person name="Li W."/>
            <person name="Zhang P."/>
        </authorList>
    </citation>
    <scope>NUCLEOTIDE SEQUENCE [LARGE SCALE GENOMIC DNA]</scope>
    <source>
        <strain evidence="2">DYQJB</strain>
        <tissue evidence="2">Leaf</tissue>
    </source>
</reference>
<keyword evidence="3" id="KW-1185">Reference proteome</keyword>
<dbReference type="EMBL" id="JBGMDY010000007">
    <property type="protein sequence ID" value="KAL2328611.1"/>
    <property type="molecule type" value="Genomic_DNA"/>
</dbReference>
<comment type="caution">
    <text evidence="2">The sequence shown here is derived from an EMBL/GenBank/DDBJ whole genome shotgun (WGS) entry which is preliminary data.</text>
</comment>
<evidence type="ECO:0000313" key="3">
    <source>
        <dbReference type="Proteomes" id="UP001603857"/>
    </source>
</evidence>